<evidence type="ECO:0000256" key="2">
    <source>
        <dbReference type="SAM" id="Phobius"/>
    </source>
</evidence>
<keyword evidence="2" id="KW-0812">Transmembrane</keyword>
<comment type="caution">
    <text evidence="3">The sequence shown here is derived from an EMBL/GenBank/DDBJ whole genome shotgun (WGS) entry which is preliminary data.</text>
</comment>
<gene>
    <name evidence="3" type="ORF">GALL_196420</name>
</gene>
<dbReference type="AlphaFoldDB" id="A0A1J5S2A4"/>
<dbReference type="EMBL" id="MLJW01000120">
    <property type="protein sequence ID" value="OIQ98364.1"/>
    <property type="molecule type" value="Genomic_DNA"/>
</dbReference>
<evidence type="ECO:0000256" key="1">
    <source>
        <dbReference type="SAM" id="MobiDB-lite"/>
    </source>
</evidence>
<name>A0A1J5S2A4_9ZZZZ</name>
<sequence length="113" mass="11667">MTLDQDTLVNGLAVIGAVTLLYAVVRVLAAIASWAQSMPDPGAGEDRPPAARAGAPRPVPASMPALDADIVVIAAAVAATLGAGRIVHIEDPNTGHAWSAEGRWLHQTSHRPH</sequence>
<organism evidence="3">
    <name type="scientific">mine drainage metagenome</name>
    <dbReference type="NCBI Taxonomy" id="410659"/>
    <lineage>
        <taxon>unclassified sequences</taxon>
        <taxon>metagenomes</taxon>
        <taxon>ecological metagenomes</taxon>
    </lineage>
</organism>
<accession>A0A1J5S2A4</accession>
<reference evidence="3" key="1">
    <citation type="submission" date="2016-10" db="EMBL/GenBank/DDBJ databases">
        <title>Sequence of Gallionella enrichment culture.</title>
        <authorList>
            <person name="Poehlein A."/>
            <person name="Muehling M."/>
            <person name="Daniel R."/>
        </authorList>
    </citation>
    <scope>NUCLEOTIDE SEQUENCE</scope>
</reference>
<feature type="region of interest" description="Disordered" evidence="1">
    <location>
        <begin position="38"/>
        <end position="58"/>
    </location>
</feature>
<feature type="transmembrane region" description="Helical" evidence="2">
    <location>
        <begin position="12"/>
        <end position="35"/>
    </location>
</feature>
<protein>
    <recommendedName>
        <fullName evidence="4">Oxaloacetate decarboxylase, gamma chain</fullName>
    </recommendedName>
</protein>
<keyword evidence="2" id="KW-1133">Transmembrane helix</keyword>
<keyword evidence="2" id="KW-0472">Membrane</keyword>
<evidence type="ECO:0008006" key="4">
    <source>
        <dbReference type="Google" id="ProtNLM"/>
    </source>
</evidence>
<proteinExistence type="predicted"/>
<evidence type="ECO:0000313" key="3">
    <source>
        <dbReference type="EMBL" id="OIQ98364.1"/>
    </source>
</evidence>